<evidence type="ECO:0000313" key="2">
    <source>
        <dbReference type="Proteomes" id="UP001187192"/>
    </source>
</evidence>
<gene>
    <name evidence="1" type="ORF">TIFTF001_035972</name>
</gene>
<reference evidence="1" key="1">
    <citation type="submission" date="2023-07" db="EMBL/GenBank/DDBJ databases">
        <title>draft genome sequence of fig (Ficus carica).</title>
        <authorList>
            <person name="Takahashi T."/>
            <person name="Nishimura K."/>
        </authorList>
    </citation>
    <scope>NUCLEOTIDE SEQUENCE</scope>
</reference>
<organism evidence="1 2">
    <name type="scientific">Ficus carica</name>
    <name type="common">Common fig</name>
    <dbReference type="NCBI Taxonomy" id="3494"/>
    <lineage>
        <taxon>Eukaryota</taxon>
        <taxon>Viridiplantae</taxon>
        <taxon>Streptophyta</taxon>
        <taxon>Embryophyta</taxon>
        <taxon>Tracheophyta</taxon>
        <taxon>Spermatophyta</taxon>
        <taxon>Magnoliopsida</taxon>
        <taxon>eudicotyledons</taxon>
        <taxon>Gunneridae</taxon>
        <taxon>Pentapetalae</taxon>
        <taxon>rosids</taxon>
        <taxon>fabids</taxon>
        <taxon>Rosales</taxon>
        <taxon>Moraceae</taxon>
        <taxon>Ficeae</taxon>
        <taxon>Ficus</taxon>
    </lineage>
</organism>
<keyword evidence="2" id="KW-1185">Reference proteome</keyword>
<comment type="caution">
    <text evidence="1">The sequence shown here is derived from an EMBL/GenBank/DDBJ whole genome shotgun (WGS) entry which is preliminary data.</text>
</comment>
<dbReference type="EMBL" id="BTGU01000380">
    <property type="protein sequence ID" value="GMN66908.1"/>
    <property type="molecule type" value="Genomic_DNA"/>
</dbReference>
<sequence>MLVKTPTLKNWTLTYVPIQAGKGLQLCQYENSIKRDIVRKVSNLLAIFDTRWWSWRGNCERRDKPLRLP</sequence>
<evidence type="ECO:0000313" key="1">
    <source>
        <dbReference type="EMBL" id="GMN66908.1"/>
    </source>
</evidence>
<dbReference type="Proteomes" id="UP001187192">
    <property type="component" value="Unassembled WGS sequence"/>
</dbReference>
<name>A0AA88E3C2_FICCA</name>
<proteinExistence type="predicted"/>
<accession>A0AA88E3C2</accession>
<dbReference type="AlphaFoldDB" id="A0AA88E3C2"/>
<protein>
    <submittedName>
        <fullName evidence="1">Uncharacterized protein</fullName>
    </submittedName>
</protein>